<reference evidence="3" key="1">
    <citation type="submission" date="2020-02" db="EMBL/GenBank/DDBJ databases">
        <authorList>
            <person name="Meier V. D."/>
        </authorList>
    </citation>
    <scope>NUCLEOTIDE SEQUENCE</scope>
    <source>
        <strain evidence="3">AVDCRST_MAG88</strain>
    </source>
</reference>
<dbReference type="PANTHER" id="PTHR43364:SF4">
    <property type="entry name" value="NAD(P)-LINKED OXIDOREDUCTASE SUPERFAMILY PROTEIN"/>
    <property type="match status" value="1"/>
</dbReference>
<dbReference type="CDD" id="cd19081">
    <property type="entry name" value="AKR_AKR9C1"/>
    <property type="match status" value="1"/>
</dbReference>
<dbReference type="GO" id="GO:0005829">
    <property type="term" value="C:cytosol"/>
    <property type="evidence" value="ECO:0007669"/>
    <property type="project" value="UniProtKB-ARBA"/>
</dbReference>
<dbReference type="Pfam" id="PF00248">
    <property type="entry name" value="Aldo_ket_red"/>
    <property type="match status" value="1"/>
</dbReference>
<dbReference type="InterPro" id="IPR050523">
    <property type="entry name" value="AKR_Detox_Biosynth"/>
</dbReference>
<name>A0A6J4UBS0_9BACT</name>
<keyword evidence="1" id="KW-0560">Oxidoreductase</keyword>
<accession>A0A6J4UBS0</accession>
<dbReference type="SUPFAM" id="SSF51430">
    <property type="entry name" value="NAD(P)-linked oxidoreductase"/>
    <property type="match status" value="1"/>
</dbReference>
<gene>
    <name evidence="3" type="ORF">AVDCRST_MAG88-454</name>
</gene>
<dbReference type="InterPro" id="IPR023210">
    <property type="entry name" value="NADP_OxRdtase_dom"/>
</dbReference>
<dbReference type="InterPro" id="IPR020471">
    <property type="entry name" value="AKR"/>
</dbReference>
<protein>
    <submittedName>
        <fullName evidence="3">Oxidoreductase</fullName>
    </submittedName>
</protein>
<feature type="domain" description="NADP-dependent oxidoreductase" evidence="2">
    <location>
        <begin position="16"/>
        <end position="313"/>
    </location>
</feature>
<dbReference type="PANTHER" id="PTHR43364">
    <property type="entry name" value="NADH-SPECIFIC METHYLGLYOXAL REDUCTASE-RELATED"/>
    <property type="match status" value="1"/>
</dbReference>
<evidence type="ECO:0000256" key="1">
    <source>
        <dbReference type="ARBA" id="ARBA00023002"/>
    </source>
</evidence>
<sequence>MEYRYLGKTGLQVSALCLGTMTFGREADEAASHAILDRFAAAGGTFIDTANVYGRGTSETVVGKWLQRQPRDRYVVATKVRFRMGDGPNEIGLGRKHIRAAVTASLQRLQTDYIDLYQTHCWDPVTPLEETLSALDDLVREGLVRYIGASNHTGAQLQKAIETSRRHGWAPYTCLQPQYSLLCRPPEWELLPLCRDEGLGVIPWSPLRGGWLTGKYHRGMAEPPLGTRVGDQEDGTSWNANNNEHTYAVLDALQAVAGEAGRSPSQVALRWVLQRPGVTAPILGARTLAQLDDNLGASDFALADEQVARLEGASAVPRPYPYDFIDAASARDFGTARR</sequence>
<evidence type="ECO:0000313" key="3">
    <source>
        <dbReference type="EMBL" id="CAA9546453.1"/>
    </source>
</evidence>
<dbReference type="EMBL" id="CADCWM010000147">
    <property type="protein sequence ID" value="CAA9546453.1"/>
    <property type="molecule type" value="Genomic_DNA"/>
</dbReference>
<evidence type="ECO:0000259" key="2">
    <source>
        <dbReference type="Pfam" id="PF00248"/>
    </source>
</evidence>
<dbReference type="Gene3D" id="3.20.20.100">
    <property type="entry name" value="NADP-dependent oxidoreductase domain"/>
    <property type="match status" value="1"/>
</dbReference>
<dbReference type="PRINTS" id="PR00069">
    <property type="entry name" value="ALDKETRDTASE"/>
</dbReference>
<dbReference type="GO" id="GO:0016491">
    <property type="term" value="F:oxidoreductase activity"/>
    <property type="evidence" value="ECO:0007669"/>
    <property type="project" value="UniProtKB-KW"/>
</dbReference>
<dbReference type="AlphaFoldDB" id="A0A6J4UBS0"/>
<organism evidence="3">
    <name type="scientific">uncultured Thermomicrobiales bacterium</name>
    <dbReference type="NCBI Taxonomy" id="1645740"/>
    <lineage>
        <taxon>Bacteria</taxon>
        <taxon>Pseudomonadati</taxon>
        <taxon>Thermomicrobiota</taxon>
        <taxon>Thermomicrobia</taxon>
        <taxon>Thermomicrobiales</taxon>
        <taxon>environmental samples</taxon>
    </lineage>
</organism>
<dbReference type="FunFam" id="3.20.20.100:FF:000004">
    <property type="entry name" value="Oxidoreductase, aldo/keto reductase"/>
    <property type="match status" value="1"/>
</dbReference>
<proteinExistence type="predicted"/>
<dbReference type="InterPro" id="IPR036812">
    <property type="entry name" value="NAD(P)_OxRdtase_dom_sf"/>
</dbReference>